<keyword evidence="2" id="KW-1185">Reference proteome</keyword>
<evidence type="ECO:0000313" key="1">
    <source>
        <dbReference type="EMBL" id="RIA94020.1"/>
    </source>
</evidence>
<reference evidence="1 2" key="1">
    <citation type="submission" date="2018-06" db="EMBL/GenBank/DDBJ databases">
        <title>Comparative genomics reveals the genomic features of Rhizophagus irregularis, R. cerebriforme, R. diaphanum and Gigaspora rosea, and their symbiotic lifestyle signature.</title>
        <authorList>
            <person name="Morin E."/>
            <person name="San Clemente H."/>
            <person name="Chen E.C.H."/>
            <person name="De La Providencia I."/>
            <person name="Hainaut M."/>
            <person name="Kuo A."/>
            <person name="Kohler A."/>
            <person name="Murat C."/>
            <person name="Tang N."/>
            <person name="Roy S."/>
            <person name="Loubradou J."/>
            <person name="Henrissat B."/>
            <person name="Grigoriev I.V."/>
            <person name="Corradi N."/>
            <person name="Roux C."/>
            <person name="Martin F.M."/>
        </authorList>
    </citation>
    <scope>NUCLEOTIDE SEQUENCE [LARGE SCALE GENOMIC DNA]</scope>
    <source>
        <strain evidence="1 2">DAOM 227022</strain>
    </source>
</reference>
<comment type="caution">
    <text evidence="1">The sequence shown here is derived from an EMBL/GenBank/DDBJ whole genome shotgun (WGS) entry which is preliminary data.</text>
</comment>
<evidence type="ECO:0000313" key="2">
    <source>
        <dbReference type="Proteomes" id="UP000265703"/>
    </source>
</evidence>
<dbReference type="Proteomes" id="UP000265703">
    <property type="component" value="Unassembled WGS sequence"/>
</dbReference>
<dbReference type="EMBL" id="QKYT01000092">
    <property type="protein sequence ID" value="RIA94020.1"/>
    <property type="molecule type" value="Genomic_DNA"/>
</dbReference>
<gene>
    <name evidence="1" type="ORF">C1645_818683</name>
</gene>
<evidence type="ECO:0008006" key="3">
    <source>
        <dbReference type="Google" id="ProtNLM"/>
    </source>
</evidence>
<name>A0A397T6T6_9GLOM</name>
<organism evidence="1 2">
    <name type="scientific">Glomus cerebriforme</name>
    <dbReference type="NCBI Taxonomy" id="658196"/>
    <lineage>
        <taxon>Eukaryota</taxon>
        <taxon>Fungi</taxon>
        <taxon>Fungi incertae sedis</taxon>
        <taxon>Mucoromycota</taxon>
        <taxon>Glomeromycotina</taxon>
        <taxon>Glomeromycetes</taxon>
        <taxon>Glomerales</taxon>
        <taxon>Glomeraceae</taxon>
        <taxon>Glomus</taxon>
    </lineage>
</organism>
<accession>A0A397T6T6</accession>
<protein>
    <recommendedName>
        <fullName evidence="3">Protein kinase domain-containing protein</fullName>
    </recommendedName>
</protein>
<sequence length="959" mass="112352">MGLCEEAGERGLDLKQTSQKHQNVTLKSVGIQIQMEPITIFDKNPFNPTPKLKSSSLINLFIAFNINDEKCGYCGNYYSLTLLSQKYCKHCFFQHIKYAANSIDVCINTNKNTLCYEHKPSSINICTQNIQEWCESCSEVSHFNQIITKSMLYKNCQEIINNEKVCKLCGKLIYKSKNIEFRLCSDCYQISSEWIESTLAEKPILNLYLPWWDANNQCIVCNQFLKFKSNCQKWCSNCIIIYVGCRYCLMTNIIFGITDITQCKKCKRKSFIITDIKNFTGKFLNLTCYVNYTNNNPLEIYSHIEFIIYLGNNGDSTIPIIFIPFYNEDKCHFCKEKYSVTLLFDQKYCKYCLILYINYITNSDDSIDLCISTNNNIICRRHELRGLDFSTQNIQEWCEDCSEISHFNQIITKSMLYKNYQKIIDNGKVCKLCGKLIYKSKNIEFTLCSNCYQISFGWTESILAEKSIPILYLPWWNAYDQCIVCNQLLELKSNCQKWCSYCIIIYVGCRYCLMTNIIFGITDITQCNKCKRKSFITTDIKNFTKEFYGISVRLSFNSVLEYVSEKINANAYNHNQIINYVNNIDKNSNPLEIYNYIKKINYLSQITDLKSNGGSFSLNIPIMFIPFNNNEDECHYCKRKYSLTLLFDQKYCEHCLILYIKDTTNSVDSVDVCISTNNNIICHRHELRDLDFCTQNIQEWCESCSEISHFNQIVTKSILDKNYQKLINNGEDCKLCGKLIHKKIFSKNIEFKLCSADCYQISFTRINSNLISIINLPWWDTYDHCIVCYQFLKFKTNCQKWCSNCIIIYVGCRYCLTTNIIFGITDQSQCKKCKRKSFITIDISETYNNINEFPYFTKFYINNQITEIADYINNFNKNSNNILNIYSFIKDIDIFFPEPSAELEMIKLIPYSQIKDLEEIAKGGTSVIYKAFNNENIVAIKKFDDFNSEYFFNEVTFYF</sequence>
<dbReference type="STRING" id="658196.A0A397T6T6"/>
<proteinExistence type="predicted"/>
<dbReference type="AlphaFoldDB" id="A0A397T6T6"/>
<dbReference type="OrthoDB" id="2337402at2759"/>